<gene>
    <name evidence="4" type="ORF">R3P38DRAFT_1662222</name>
</gene>
<accession>A0AAW0AFV5</accession>
<feature type="chain" id="PRO_5043866612" evidence="2">
    <location>
        <begin position="24"/>
        <end position="254"/>
    </location>
</feature>
<proteinExistence type="inferred from homology"/>
<dbReference type="PANTHER" id="PTHR46825">
    <property type="entry name" value="D-ALANYL-D-ALANINE-CARBOXYPEPTIDASE/ENDOPEPTIDASE AMPH"/>
    <property type="match status" value="1"/>
</dbReference>
<comment type="caution">
    <text evidence="4">The sequence shown here is derived from an EMBL/GenBank/DDBJ whole genome shotgun (WGS) entry which is preliminary data.</text>
</comment>
<organism evidence="4 5">
    <name type="scientific">Favolaschia claudopus</name>
    <dbReference type="NCBI Taxonomy" id="2862362"/>
    <lineage>
        <taxon>Eukaryota</taxon>
        <taxon>Fungi</taxon>
        <taxon>Dikarya</taxon>
        <taxon>Basidiomycota</taxon>
        <taxon>Agaricomycotina</taxon>
        <taxon>Agaricomycetes</taxon>
        <taxon>Agaricomycetidae</taxon>
        <taxon>Agaricales</taxon>
        <taxon>Marasmiineae</taxon>
        <taxon>Mycenaceae</taxon>
        <taxon>Favolaschia</taxon>
    </lineage>
</organism>
<evidence type="ECO:0000259" key="3">
    <source>
        <dbReference type="Pfam" id="PF00144"/>
    </source>
</evidence>
<evidence type="ECO:0000313" key="5">
    <source>
        <dbReference type="Proteomes" id="UP001362999"/>
    </source>
</evidence>
<protein>
    <submittedName>
        <fullName evidence="4">Beta-lactamase/transpeptidase-like protein</fullName>
    </submittedName>
</protein>
<evidence type="ECO:0000256" key="1">
    <source>
        <dbReference type="ARBA" id="ARBA00038215"/>
    </source>
</evidence>
<keyword evidence="2" id="KW-0732">Signal</keyword>
<dbReference type="InterPro" id="IPR001466">
    <property type="entry name" value="Beta-lactam-related"/>
</dbReference>
<sequence>MLRLLEYLVLSTVFLSSWHGVVANPISTDQSPPQRPFQFSESGSDMILTDTVDAAIDSILKDFKTPGGVGVAVVRKTPDAGWNVEAKGYGFAKLDGTKITEETLFGIGSNSKLFDILATGLLISNKSLSPGISWKTKIASIVPEWQLMDPIASAETTILDAMSHRTGLPRHDLILPAETVSDEIHRLRYLKPSTGFREHWQYNNHMYTVLSYLPPVLTGIPFETYVTDFILRPLGMSSSTCAEKIPSLTEFPKS</sequence>
<evidence type="ECO:0000256" key="2">
    <source>
        <dbReference type="SAM" id="SignalP"/>
    </source>
</evidence>
<dbReference type="PANTHER" id="PTHR46825:SF15">
    <property type="entry name" value="BETA-LACTAMASE-RELATED DOMAIN-CONTAINING PROTEIN"/>
    <property type="match status" value="1"/>
</dbReference>
<feature type="domain" description="Beta-lactamase-related" evidence="3">
    <location>
        <begin position="68"/>
        <end position="240"/>
    </location>
</feature>
<dbReference type="Pfam" id="PF00144">
    <property type="entry name" value="Beta-lactamase"/>
    <property type="match status" value="1"/>
</dbReference>
<dbReference type="Gene3D" id="3.40.710.10">
    <property type="entry name" value="DD-peptidase/beta-lactamase superfamily"/>
    <property type="match status" value="1"/>
</dbReference>
<dbReference type="Proteomes" id="UP001362999">
    <property type="component" value="Unassembled WGS sequence"/>
</dbReference>
<keyword evidence="5" id="KW-1185">Reference proteome</keyword>
<dbReference type="InterPro" id="IPR050491">
    <property type="entry name" value="AmpC-like"/>
</dbReference>
<feature type="signal peptide" evidence="2">
    <location>
        <begin position="1"/>
        <end position="23"/>
    </location>
</feature>
<dbReference type="EMBL" id="JAWWNJ010000070">
    <property type="protein sequence ID" value="KAK7007699.1"/>
    <property type="molecule type" value="Genomic_DNA"/>
</dbReference>
<dbReference type="SUPFAM" id="SSF56601">
    <property type="entry name" value="beta-lactamase/transpeptidase-like"/>
    <property type="match status" value="1"/>
</dbReference>
<dbReference type="AlphaFoldDB" id="A0AAW0AFV5"/>
<evidence type="ECO:0000313" key="4">
    <source>
        <dbReference type="EMBL" id="KAK7007699.1"/>
    </source>
</evidence>
<name>A0AAW0AFV5_9AGAR</name>
<comment type="similarity">
    <text evidence="1">Belongs to the peptidase S12 family.</text>
</comment>
<reference evidence="4 5" key="1">
    <citation type="journal article" date="2024" name="J Genomics">
        <title>Draft genome sequencing and assembly of Favolaschia claudopus CIRM-BRFM 2984 isolated from oak limbs.</title>
        <authorList>
            <person name="Navarro D."/>
            <person name="Drula E."/>
            <person name="Chaduli D."/>
            <person name="Cazenave R."/>
            <person name="Ahrendt S."/>
            <person name="Wang J."/>
            <person name="Lipzen A."/>
            <person name="Daum C."/>
            <person name="Barry K."/>
            <person name="Grigoriev I.V."/>
            <person name="Favel A."/>
            <person name="Rosso M.N."/>
            <person name="Martin F."/>
        </authorList>
    </citation>
    <scope>NUCLEOTIDE SEQUENCE [LARGE SCALE GENOMIC DNA]</scope>
    <source>
        <strain evidence="4 5">CIRM-BRFM 2984</strain>
    </source>
</reference>
<dbReference type="InterPro" id="IPR012338">
    <property type="entry name" value="Beta-lactam/transpept-like"/>
</dbReference>